<dbReference type="InterPro" id="IPR011545">
    <property type="entry name" value="DEAD/DEAH_box_helicase_dom"/>
</dbReference>
<keyword evidence="8" id="KW-1185">Reference proteome</keyword>
<dbReference type="EMBL" id="FNVU01000007">
    <property type="protein sequence ID" value="SEG64341.1"/>
    <property type="molecule type" value="Genomic_DNA"/>
</dbReference>
<keyword evidence="2" id="KW-0378">Hydrolase</keyword>
<dbReference type="OrthoDB" id="9815222at2"/>
<evidence type="ECO:0000256" key="2">
    <source>
        <dbReference type="ARBA" id="ARBA00022801"/>
    </source>
</evidence>
<evidence type="ECO:0000313" key="8">
    <source>
        <dbReference type="Proteomes" id="UP000236754"/>
    </source>
</evidence>
<dbReference type="PANTHER" id="PTHR47961">
    <property type="entry name" value="DNA POLYMERASE THETA, PUTATIVE (AFU_ORTHOLOGUE AFUA_1G05260)-RELATED"/>
    <property type="match status" value="1"/>
</dbReference>
<dbReference type="InterPro" id="IPR050474">
    <property type="entry name" value="Hel308_SKI2-like"/>
</dbReference>
<dbReference type="InterPro" id="IPR027417">
    <property type="entry name" value="P-loop_NTPase"/>
</dbReference>
<dbReference type="SMART" id="SM00487">
    <property type="entry name" value="DEXDc"/>
    <property type="match status" value="1"/>
</dbReference>
<keyword evidence="1" id="KW-0547">Nucleotide-binding</keyword>
<evidence type="ECO:0000256" key="3">
    <source>
        <dbReference type="ARBA" id="ARBA00022806"/>
    </source>
</evidence>
<protein>
    <submittedName>
        <fullName evidence="7">DEAD/DEAH box helicase</fullName>
    </submittedName>
</protein>
<accession>A0A1H6BUD0</accession>
<dbReference type="PANTHER" id="PTHR47961:SF6">
    <property type="entry name" value="DNA-DIRECTED DNA POLYMERASE"/>
    <property type="match status" value="1"/>
</dbReference>
<gene>
    <name evidence="7" type="ORF">SAMN05216223_107251</name>
</gene>
<sequence>MAASNSLTLGTARELIRSAPSGREFDVLQYVASLLPAGRDTSGARDLLLRVLDNAEPFAQFSGLLNSLLRSVGLFPYLSTEELSLPDLIAYEAHRPVDYDQDIVFHEVQARVYRKLLAGENVILSAPTSFGKSLVLDALISSERFENIAVVLPTIALIDETRRRLSRFRGRYKIITHPGQPTGTRNVLVMTQERLLDMPELPNIELFMIDEFYKLDIRRGDRDRGILLNQALRRLMQTDATFYLAGPNIQALAENLPAVFSASFIATDFATVASDVKILPALHRDTAIETLSALCSELKGPTLIYCSSPNRTRQVTEGLMNAGLGHDAVSLRPAADWLADNYHEEWLVSKALRRGIGIHHGKIPRSLAQYQVSAFNEGKIDFLVCTSTLIEGVNTSAKNVVIFDHKLNRKNLDYFTFSNIKGRSGRMMRHFVGNVFVFRDPPRDELPTVDVPLYSQGPEVPDSLLIQLSTEELTTDARRRMEKFNTQTEVPLDTLRGNTGLDPNDQISLAKYVRQQIGTLGPLLSWRGFPRYEELEATCDVIAKHLHKIQGRDGGVSSPRQLAYRMNVLANSQGDIKELIDTEIANPYGSSDATDAVEQVLDFVRQWAGFEFPRLLTATQNIVSPILREHGYRACDYRPYAVSAQNLFLPPYVGDLEEYGLPAQLVMKILGRRAQPTSLDNLLAALASTRPTSEMNSFEGSLLSNFQRYI</sequence>
<feature type="domain" description="Helicase C-terminal" evidence="6">
    <location>
        <begin position="290"/>
        <end position="492"/>
    </location>
</feature>
<evidence type="ECO:0000256" key="4">
    <source>
        <dbReference type="ARBA" id="ARBA00022840"/>
    </source>
</evidence>
<dbReference type="Pfam" id="PF00271">
    <property type="entry name" value="Helicase_C"/>
    <property type="match status" value="1"/>
</dbReference>
<evidence type="ECO:0000259" key="5">
    <source>
        <dbReference type="PROSITE" id="PS51192"/>
    </source>
</evidence>
<feature type="domain" description="Helicase ATP-binding" evidence="5">
    <location>
        <begin position="113"/>
        <end position="282"/>
    </location>
</feature>
<proteinExistence type="predicted"/>
<evidence type="ECO:0000259" key="6">
    <source>
        <dbReference type="PROSITE" id="PS51194"/>
    </source>
</evidence>
<keyword evidence="4" id="KW-0067">ATP-binding</keyword>
<dbReference type="PROSITE" id="PS51194">
    <property type="entry name" value="HELICASE_CTER"/>
    <property type="match status" value="1"/>
</dbReference>
<dbReference type="InterPro" id="IPR014001">
    <property type="entry name" value="Helicase_ATP-bd"/>
</dbReference>
<name>A0A1H6BUD0_9ACTN</name>
<dbReference type="Pfam" id="PF00270">
    <property type="entry name" value="DEAD"/>
    <property type="match status" value="1"/>
</dbReference>
<dbReference type="Gene3D" id="3.40.50.300">
    <property type="entry name" value="P-loop containing nucleotide triphosphate hydrolases"/>
    <property type="match status" value="2"/>
</dbReference>
<dbReference type="SUPFAM" id="SSF52540">
    <property type="entry name" value="P-loop containing nucleoside triphosphate hydrolases"/>
    <property type="match status" value="1"/>
</dbReference>
<dbReference type="RefSeq" id="WP_103886963.1">
    <property type="nucleotide sequence ID" value="NZ_FNVU01000007.1"/>
</dbReference>
<dbReference type="PROSITE" id="PS51192">
    <property type="entry name" value="HELICASE_ATP_BIND_1"/>
    <property type="match status" value="1"/>
</dbReference>
<dbReference type="GO" id="GO:0005524">
    <property type="term" value="F:ATP binding"/>
    <property type="evidence" value="ECO:0007669"/>
    <property type="project" value="UniProtKB-KW"/>
</dbReference>
<dbReference type="GO" id="GO:0003676">
    <property type="term" value="F:nucleic acid binding"/>
    <property type="evidence" value="ECO:0007669"/>
    <property type="project" value="InterPro"/>
</dbReference>
<dbReference type="Proteomes" id="UP000236754">
    <property type="component" value="Unassembled WGS sequence"/>
</dbReference>
<keyword evidence="3 7" id="KW-0347">Helicase</keyword>
<dbReference type="AlphaFoldDB" id="A0A1H6BUD0"/>
<dbReference type="GO" id="GO:0004386">
    <property type="term" value="F:helicase activity"/>
    <property type="evidence" value="ECO:0007669"/>
    <property type="project" value="UniProtKB-KW"/>
</dbReference>
<dbReference type="SMART" id="SM00490">
    <property type="entry name" value="HELICc"/>
    <property type="match status" value="1"/>
</dbReference>
<dbReference type="InterPro" id="IPR001650">
    <property type="entry name" value="Helicase_C-like"/>
</dbReference>
<dbReference type="GO" id="GO:0016787">
    <property type="term" value="F:hydrolase activity"/>
    <property type="evidence" value="ECO:0007669"/>
    <property type="project" value="UniProtKB-KW"/>
</dbReference>
<organism evidence="7 8">
    <name type="scientific">Actinacidiphila yanglinensis</name>
    <dbReference type="NCBI Taxonomy" id="310779"/>
    <lineage>
        <taxon>Bacteria</taxon>
        <taxon>Bacillati</taxon>
        <taxon>Actinomycetota</taxon>
        <taxon>Actinomycetes</taxon>
        <taxon>Kitasatosporales</taxon>
        <taxon>Streptomycetaceae</taxon>
        <taxon>Actinacidiphila</taxon>
    </lineage>
</organism>
<evidence type="ECO:0000313" key="7">
    <source>
        <dbReference type="EMBL" id="SEG64341.1"/>
    </source>
</evidence>
<reference evidence="7 8" key="1">
    <citation type="submission" date="2016-10" db="EMBL/GenBank/DDBJ databases">
        <authorList>
            <person name="de Groot N.N."/>
        </authorList>
    </citation>
    <scope>NUCLEOTIDE SEQUENCE [LARGE SCALE GENOMIC DNA]</scope>
    <source>
        <strain evidence="7 8">CGMCC 4.2023</strain>
    </source>
</reference>
<evidence type="ECO:0000256" key="1">
    <source>
        <dbReference type="ARBA" id="ARBA00022741"/>
    </source>
</evidence>